<dbReference type="InterPro" id="IPR036396">
    <property type="entry name" value="Cyt_P450_sf"/>
</dbReference>
<proteinExistence type="inferred from homology"/>
<keyword evidence="7 11" id="KW-0560">Oxidoreductase</keyword>
<evidence type="ECO:0000256" key="6">
    <source>
        <dbReference type="ARBA" id="ARBA00022848"/>
    </source>
</evidence>
<protein>
    <submittedName>
        <fullName evidence="14">Cytochrome P450 3A24-like</fullName>
    </submittedName>
</protein>
<dbReference type="InParanoid" id="A0A6P8I5D2"/>
<dbReference type="GO" id="GO:0016705">
    <property type="term" value="F:oxidoreductase activity, acting on paired donors, with incorporation or reduction of molecular oxygen"/>
    <property type="evidence" value="ECO:0007669"/>
    <property type="project" value="InterPro"/>
</dbReference>
<name>A0A6P8I5D2_ACTTE</name>
<keyword evidence="4 10" id="KW-0349">Heme</keyword>
<dbReference type="RefSeq" id="XP_031563138.1">
    <property type="nucleotide sequence ID" value="XM_031707278.1"/>
</dbReference>
<dbReference type="CDD" id="cd11055">
    <property type="entry name" value="CYP3A-like"/>
    <property type="match status" value="1"/>
</dbReference>
<comment type="function">
    <text evidence="9">Cytochromes P450 are a group of heme-thiolate monooxygenases. They oxidize a variety of structurally unrelated compounds, including steroids, fatty acids, and xenobiotics.</text>
</comment>
<evidence type="ECO:0000256" key="5">
    <source>
        <dbReference type="ARBA" id="ARBA00022723"/>
    </source>
</evidence>
<keyword evidence="13" id="KW-1185">Reference proteome</keyword>
<evidence type="ECO:0000256" key="8">
    <source>
        <dbReference type="ARBA" id="ARBA00023004"/>
    </source>
</evidence>
<dbReference type="AlphaFoldDB" id="A0A6P8I5D2"/>
<evidence type="ECO:0000256" key="11">
    <source>
        <dbReference type="RuleBase" id="RU000461"/>
    </source>
</evidence>
<dbReference type="Gene3D" id="1.10.630.10">
    <property type="entry name" value="Cytochrome P450"/>
    <property type="match status" value="1"/>
</dbReference>
<dbReference type="InterPro" id="IPR017972">
    <property type="entry name" value="Cyt_P450_CS"/>
</dbReference>
<dbReference type="FunFam" id="1.10.630.10:FF:000042">
    <property type="entry name" value="Cytochrome P450"/>
    <property type="match status" value="1"/>
</dbReference>
<evidence type="ECO:0000256" key="10">
    <source>
        <dbReference type="PIRSR" id="PIRSR602401-1"/>
    </source>
</evidence>
<dbReference type="GeneID" id="116298736"/>
<evidence type="ECO:0000313" key="14">
    <source>
        <dbReference type="RefSeq" id="XP_031563138.1"/>
    </source>
</evidence>
<keyword evidence="11" id="KW-0503">Monooxygenase</keyword>
<dbReference type="PROSITE" id="PS00086">
    <property type="entry name" value="CYTOCHROME_P450"/>
    <property type="match status" value="1"/>
</dbReference>
<evidence type="ECO:0000256" key="2">
    <source>
        <dbReference type="ARBA" id="ARBA00004406"/>
    </source>
</evidence>
<dbReference type="InterPro" id="IPR001128">
    <property type="entry name" value="Cyt_P450"/>
</dbReference>
<dbReference type="GO" id="GO:0005789">
    <property type="term" value="C:endoplasmic reticulum membrane"/>
    <property type="evidence" value="ECO:0007669"/>
    <property type="project" value="UniProtKB-SubCell"/>
</dbReference>
<reference evidence="14" key="1">
    <citation type="submission" date="2025-08" db="UniProtKB">
        <authorList>
            <consortium name="RefSeq"/>
        </authorList>
    </citation>
    <scope>IDENTIFICATION</scope>
    <source>
        <tissue evidence="14">Tentacle</tissue>
    </source>
</reference>
<dbReference type="GO" id="GO:0005506">
    <property type="term" value="F:iron ion binding"/>
    <property type="evidence" value="ECO:0007669"/>
    <property type="project" value="InterPro"/>
</dbReference>
<sequence length="510" mass="58170">MELNDLSLFLAANWFSISFVVCSSIILYFWGIAPFRRSTIVAAVGDVPGPTPLPFVGNILDLIKFKGQFHLQIDHYYKKYGRLFTMFLFEKKPSLVVSDPEMLKEIMVKEFQSFHDRPDLMELPKPFDSMMTAAKGETWHRIRTTLSPTFSAHKMKLMIPLLNKSCDLLDKKLEHDAETGKTINIYKYYQGLTMEAILATFFGIDCNAQNDYDDPAFKAGRNSLDPGPVRRFITGLIAVVPFGPYLVKFFPSFFIGQFQDLVHLTEKMIEAKRSGDSNQRKDVLGLMLNHTNDQDVPENKRLTESEVIAQSMVFLFAGYETTSNVLSLACHHIATSPNVQEKLQKEIDEVWSDEDQAPSYDVVQSLPYLDMVISETLRLYPPAFATTRECTKDCVIKGLPIKKGTSIFTAVYSMHRDPEFFPDPDTFDPERFSVDAKASRDPYTYHPFSHGPRNCIGMRFAQMQMKLAIVRILKKFNFVVAPETKIPPVVEVKQILGCSDGIFLKVERRH</sequence>
<dbReference type="PANTHER" id="PTHR24302:SF15">
    <property type="entry name" value="FATTY-ACID PEROXYGENASE"/>
    <property type="match status" value="1"/>
</dbReference>
<evidence type="ECO:0000313" key="13">
    <source>
        <dbReference type="Proteomes" id="UP000515163"/>
    </source>
</evidence>
<gene>
    <name evidence="14" type="primary">LOC116298736</name>
</gene>
<keyword evidence="12" id="KW-1133">Transmembrane helix</keyword>
<dbReference type="PRINTS" id="PR00463">
    <property type="entry name" value="EP450I"/>
</dbReference>
<evidence type="ECO:0000256" key="9">
    <source>
        <dbReference type="ARBA" id="ARBA00043906"/>
    </source>
</evidence>
<dbReference type="PRINTS" id="PR00385">
    <property type="entry name" value="P450"/>
</dbReference>
<dbReference type="InterPro" id="IPR050705">
    <property type="entry name" value="Cytochrome_P450_3A"/>
</dbReference>
<dbReference type="KEGG" id="aten:116298736"/>
<dbReference type="Pfam" id="PF00067">
    <property type="entry name" value="p450"/>
    <property type="match status" value="1"/>
</dbReference>
<evidence type="ECO:0000256" key="7">
    <source>
        <dbReference type="ARBA" id="ARBA00023002"/>
    </source>
</evidence>
<keyword evidence="12" id="KW-0812">Transmembrane</keyword>
<dbReference type="InterPro" id="IPR002401">
    <property type="entry name" value="Cyt_P450_E_grp-I"/>
</dbReference>
<evidence type="ECO:0000256" key="4">
    <source>
        <dbReference type="ARBA" id="ARBA00022617"/>
    </source>
</evidence>
<dbReference type="SUPFAM" id="SSF48264">
    <property type="entry name" value="Cytochrome P450"/>
    <property type="match status" value="1"/>
</dbReference>
<keyword evidence="6" id="KW-0492">Microsome</keyword>
<dbReference type="OrthoDB" id="1470350at2759"/>
<feature type="transmembrane region" description="Helical" evidence="12">
    <location>
        <begin position="6"/>
        <end position="30"/>
    </location>
</feature>
<organism evidence="13 14">
    <name type="scientific">Actinia tenebrosa</name>
    <name type="common">Australian red waratah sea anemone</name>
    <dbReference type="NCBI Taxonomy" id="6105"/>
    <lineage>
        <taxon>Eukaryota</taxon>
        <taxon>Metazoa</taxon>
        <taxon>Cnidaria</taxon>
        <taxon>Anthozoa</taxon>
        <taxon>Hexacorallia</taxon>
        <taxon>Actiniaria</taxon>
        <taxon>Actiniidae</taxon>
        <taxon>Actinia</taxon>
    </lineage>
</organism>
<comment type="cofactor">
    <cofactor evidence="10">
        <name>heme</name>
        <dbReference type="ChEBI" id="CHEBI:30413"/>
    </cofactor>
</comment>
<comment type="similarity">
    <text evidence="3 11">Belongs to the cytochrome P450 family.</text>
</comment>
<comment type="subcellular location">
    <subcellularLocation>
        <location evidence="2">Endoplasmic reticulum membrane</location>
        <topology evidence="2">Peripheral membrane protein</topology>
    </subcellularLocation>
    <subcellularLocation>
        <location evidence="1">Microsome membrane</location>
        <topology evidence="1">Peripheral membrane protein</topology>
    </subcellularLocation>
</comment>
<keyword evidence="8 10" id="KW-0408">Iron</keyword>
<keyword evidence="5 10" id="KW-0479">Metal-binding</keyword>
<evidence type="ECO:0000256" key="12">
    <source>
        <dbReference type="SAM" id="Phobius"/>
    </source>
</evidence>
<dbReference type="GO" id="GO:0020037">
    <property type="term" value="F:heme binding"/>
    <property type="evidence" value="ECO:0007669"/>
    <property type="project" value="InterPro"/>
</dbReference>
<keyword evidence="6" id="KW-0256">Endoplasmic reticulum</keyword>
<evidence type="ECO:0000256" key="1">
    <source>
        <dbReference type="ARBA" id="ARBA00004174"/>
    </source>
</evidence>
<keyword evidence="12" id="KW-0472">Membrane</keyword>
<dbReference type="Proteomes" id="UP000515163">
    <property type="component" value="Unplaced"/>
</dbReference>
<dbReference type="PANTHER" id="PTHR24302">
    <property type="entry name" value="CYTOCHROME P450 FAMILY 3"/>
    <property type="match status" value="1"/>
</dbReference>
<feature type="binding site" description="axial binding residue" evidence="10">
    <location>
        <position position="455"/>
    </location>
    <ligand>
        <name>heme</name>
        <dbReference type="ChEBI" id="CHEBI:30413"/>
    </ligand>
    <ligandPart>
        <name>Fe</name>
        <dbReference type="ChEBI" id="CHEBI:18248"/>
    </ligandPart>
</feature>
<accession>A0A6P8I5D2</accession>
<dbReference type="GO" id="GO:0008395">
    <property type="term" value="F:steroid hydroxylase activity"/>
    <property type="evidence" value="ECO:0007669"/>
    <property type="project" value="TreeGrafter"/>
</dbReference>
<evidence type="ECO:0000256" key="3">
    <source>
        <dbReference type="ARBA" id="ARBA00010617"/>
    </source>
</evidence>